<keyword evidence="2" id="KW-1185">Reference proteome</keyword>
<dbReference type="PANTHER" id="PTHR19959">
    <property type="entry name" value="KINESIN LIGHT CHAIN"/>
    <property type="match status" value="1"/>
</dbReference>
<reference evidence="2" key="1">
    <citation type="journal article" date="2019" name="Int. J. Syst. Evol. Microbiol.">
        <title>The Global Catalogue of Microorganisms (GCM) 10K type strain sequencing project: providing services to taxonomists for standard genome sequencing and annotation.</title>
        <authorList>
            <consortium name="The Broad Institute Genomics Platform"/>
            <consortium name="The Broad Institute Genome Sequencing Center for Infectious Disease"/>
            <person name="Wu L."/>
            <person name="Ma J."/>
        </authorList>
    </citation>
    <scope>NUCLEOTIDE SEQUENCE [LARGE SCALE GENOMIC DNA]</scope>
    <source>
        <strain evidence="2">JCM 9371</strain>
    </source>
</reference>
<comment type="caution">
    <text evidence="1">The sequence shown here is derived from an EMBL/GenBank/DDBJ whole genome shotgun (WGS) entry which is preliminary data.</text>
</comment>
<dbReference type="InterPro" id="IPR009003">
    <property type="entry name" value="Peptidase_S1_PA"/>
</dbReference>
<proteinExistence type="predicted"/>
<dbReference type="SUPFAM" id="SSF50494">
    <property type="entry name" value="Trypsin-like serine proteases"/>
    <property type="match status" value="1"/>
</dbReference>
<dbReference type="Gene3D" id="1.25.40.10">
    <property type="entry name" value="Tetratricopeptide repeat domain"/>
    <property type="match status" value="2"/>
</dbReference>
<sequence length="1122" mass="119790">MDVDRVVDVWADGAYGSGHLVAPRLVLTALHVVAEDVPPFGEPFTGAGAHRDGARVRVLGEERWWECRVRWPLPGEARWDAALLEITDPEWPVPPGSVRWGRFTTAAPDAPCELVGFPRGQRTAGGVRETEHVTGRISPVTGSKTGHLQIEVAAKPDGSPGAWAGMSGAAVLCNRLVTAVVIEDARDHHRLIALPVRTLFADDAFRAAVREPDPESVELESVELAPLLAAPPDAGPPARAEVSYVSLLRADMEAVRFRGREDELARLLVWCENGDFAMRLLTGPGGQGKTRLARELLARLRARGWAGGIVDAESGTTEALAPLRAPTAPTLLVLDYAETRPEQIKDVVRALGGHRGPVPLRVLLIARSAGDWWDELALQSGRVTRTAIRGTPVDVLTPLEESRPGRADAFAEAVTDLAAALAQAKRGWRPPPLDPLPARDFTPQRYGLALALQMEALAYLLVPGGGRGERSAADIILEHEEPYWANAAASRGLALHARTQRRVVAAASLCGARTEAQAVALLARVPGLADWDEDARLHVATWFRDLYPADEGSAFWGALEPDRLAEHLVSVVLRDDEDLLPRLLRDAAPDQVRQALIVLARAGLHDPAGAARIERLLVAVPELAFPTVQTAPQSEHPRPLVDAVRHLVDTTAPDERGLALFAGLSDALPRQTRLFSSVAVTIAQILAGVRRTLAEADPGGYLPDLAQSLNTLANRLAGAGRFEEALAPAREATTIRRRLADGASTAADPTGDGTAAHRPALAESLVTLAARLTDVDRCEEARRVAEEAVGLYRELAADDPGLHRPDLAESLDTLAVALARAGRREEALERARQAVAIRQELSHTNPNAYLPDLARSLNTMTTQLTALGQGAEARDTAERAASLLRALADRDSDAHLADLAVSLDGLTRTLVLLRKADEALHPARETVVLRRRLAEGNPGAFAPGLARSLLVLADLLAVTGWPRGAQRLAAEAVRRWRELAGPDGAHRASLAAALAVNAHALARARDGARAVALAREAYEHYRAADSARGRATAVLAYILLKEAVPGETVHPLLDALHSRQHAPADAESLLGRVTVVLHEGLVLDPEGVERAVLALGGPAAVEEVLALLPPATVKDPPGAADA</sequence>
<evidence type="ECO:0000313" key="2">
    <source>
        <dbReference type="Proteomes" id="UP001597063"/>
    </source>
</evidence>
<dbReference type="EMBL" id="JBHTGP010000003">
    <property type="protein sequence ID" value="MFD0683536.1"/>
    <property type="molecule type" value="Genomic_DNA"/>
</dbReference>
<dbReference type="Pfam" id="PF13374">
    <property type="entry name" value="TPR_10"/>
    <property type="match status" value="3"/>
</dbReference>
<gene>
    <name evidence="1" type="ORF">ACFQZM_03410</name>
</gene>
<evidence type="ECO:0000313" key="1">
    <source>
        <dbReference type="EMBL" id="MFD0683536.1"/>
    </source>
</evidence>
<protein>
    <submittedName>
        <fullName evidence="1">Tetratricopeptide repeat protein</fullName>
    </submittedName>
</protein>
<accession>A0ABW2XBC6</accession>
<organism evidence="1 2">
    <name type="scientific">Actinomadura fibrosa</name>
    <dbReference type="NCBI Taxonomy" id="111802"/>
    <lineage>
        <taxon>Bacteria</taxon>
        <taxon>Bacillati</taxon>
        <taxon>Actinomycetota</taxon>
        <taxon>Actinomycetes</taxon>
        <taxon>Streptosporangiales</taxon>
        <taxon>Thermomonosporaceae</taxon>
        <taxon>Actinomadura</taxon>
    </lineage>
</organism>
<name>A0ABW2XBC6_9ACTN</name>
<dbReference type="SUPFAM" id="SSF52540">
    <property type="entry name" value="P-loop containing nucleoside triphosphate hydrolases"/>
    <property type="match status" value="1"/>
</dbReference>
<dbReference type="Proteomes" id="UP001597063">
    <property type="component" value="Unassembled WGS sequence"/>
</dbReference>
<dbReference type="InterPro" id="IPR011990">
    <property type="entry name" value="TPR-like_helical_dom_sf"/>
</dbReference>
<dbReference type="PANTHER" id="PTHR19959:SF119">
    <property type="entry name" value="FUNGAL LIPASE-LIKE DOMAIN-CONTAINING PROTEIN"/>
    <property type="match status" value="1"/>
</dbReference>
<dbReference type="RefSeq" id="WP_378322241.1">
    <property type="nucleotide sequence ID" value="NZ_JBHTGP010000003.1"/>
</dbReference>
<dbReference type="SUPFAM" id="SSF48452">
    <property type="entry name" value="TPR-like"/>
    <property type="match status" value="1"/>
</dbReference>
<dbReference type="InterPro" id="IPR027417">
    <property type="entry name" value="P-loop_NTPase"/>
</dbReference>